<sequence length="91" mass="10106">MTVAIVLACPMTATAQKFKNKDTAKNRSDYTWGTSKDQTDGNTTFSKDEQGNTVIHADPGPKKEEVDWYDKVIITVDPDVSWPRDDNGTTP</sequence>
<feature type="compositionally biased region" description="Polar residues" evidence="1">
    <location>
        <begin position="29"/>
        <end position="45"/>
    </location>
</feature>
<dbReference type="AlphaFoldDB" id="A0A6N6N3Q4"/>
<accession>A0A6N6N3Q4</accession>
<keyword evidence="3" id="KW-1185">Reference proteome</keyword>
<dbReference type="EMBL" id="WAIE01000002">
    <property type="protein sequence ID" value="KAB1442443.1"/>
    <property type="molecule type" value="Genomic_DNA"/>
</dbReference>
<dbReference type="Proteomes" id="UP000438699">
    <property type="component" value="Unassembled WGS sequence"/>
</dbReference>
<evidence type="ECO:0000313" key="2">
    <source>
        <dbReference type="EMBL" id="KAB1442443.1"/>
    </source>
</evidence>
<evidence type="ECO:0000313" key="3">
    <source>
        <dbReference type="Proteomes" id="UP000438699"/>
    </source>
</evidence>
<protein>
    <submittedName>
        <fullName evidence="2">Uncharacterized protein</fullName>
    </submittedName>
</protein>
<comment type="caution">
    <text evidence="2">The sequence shown here is derived from an EMBL/GenBank/DDBJ whole genome shotgun (WGS) entry which is preliminary data.</text>
</comment>
<evidence type="ECO:0000256" key="1">
    <source>
        <dbReference type="SAM" id="MobiDB-lite"/>
    </source>
</evidence>
<reference evidence="2 3" key="1">
    <citation type="journal article" date="2017" name="Int. J. Syst. Evol. Microbiol.">
        <title>Desulfovibrio senegalensis sp. nov., a mesophilic sulfate reducer isolated from marine sediment.</title>
        <authorList>
            <person name="Thioye A."/>
            <person name="Gam Z.B.A."/>
            <person name="Mbengue M."/>
            <person name="Cayol J.L."/>
            <person name="Joseph-Bartoli M."/>
            <person name="Toure-Kane C."/>
            <person name="Labat M."/>
        </authorList>
    </citation>
    <scope>NUCLEOTIDE SEQUENCE [LARGE SCALE GENOMIC DNA]</scope>
    <source>
        <strain evidence="2 3">DSM 101509</strain>
    </source>
</reference>
<proteinExistence type="predicted"/>
<dbReference type="OrthoDB" id="5460674at2"/>
<name>A0A6N6N3Q4_9BACT</name>
<gene>
    <name evidence="2" type="ORF">F8A88_06955</name>
</gene>
<feature type="region of interest" description="Disordered" evidence="1">
    <location>
        <begin position="21"/>
        <end position="62"/>
    </location>
</feature>
<organism evidence="2 3">
    <name type="scientific">Pseudodesulfovibrio senegalensis</name>
    <dbReference type="NCBI Taxonomy" id="1721087"/>
    <lineage>
        <taxon>Bacteria</taxon>
        <taxon>Pseudomonadati</taxon>
        <taxon>Thermodesulfobacteriota</taxon>
        <taxon>Desulfovibrionia</taxon>
        <taxon>Desulfovibrionales</taxon>
        <taxon>Desulfovibrionaceae</taxon>
    </lineage>
</organism>